<evidence type="ECO:0000256" key="3">
    <source>
        <dbReference type="ARBA" id="ARBA00022801"/>
    </source>
</evidence>
<reference evidence="7 8" key="1">
    <citation type="journal article" date="2015" name="Int. J. Syst. Evol. Microbiol.">
        <title>Nitrosospira lacus sp. nov., a psychrotolerant, ammonia-oxidizing bacterium from sandy lake sediment.</title>
        <authorList>
            <person name="Urakawa H."/>
            <person name="Garcia J.C."/>
            <person name="Nielsen J.L."/>
            <person name="Le V.Q."/>
            <person name="Kozlowski J.A."/>
            <person name="Stein L.Y."/>
            <person name="Lim C.K."/>
            <person name="Pommerening-Roser A."/>
            <person name="Martens-Habbena W."/>
            <person name="Stahl D.A."/>
            <person name="Klotz M.G."/>
        </authorList>
    </citation>
    <scope>NUCLEOTIDE SEQUENCE [LARGE SCALE GENOMIC DNA]</scope>
    <source>
        <strain evidence="7 8">APG3</strain>
    </source>
</reference>
<dbReference type="Gene3D" id="6.20.330.10">
    <property type="match status" value="1"/>
</dbReference>
<dbReference type="AlphaFoldDB" id="A0A1W6SRZ2"/>
<name>A0A1W6SRZ2_9PROT</name>
<dbReference type="CDD" id="cd07023">
    <property type="entry name" value="S49_Sppa_N_C"/>
    <property type="match status" value="1"/>
</dbReference>
<evidence type="ECO:0000313" key="8">
    <source>
        <dbReference type="Proteomes" id="UP000012179"/>
    </source>
</evidence>
<keyword evidence="3" id="KW-0378">Hydrolase</keyword>
<keyword evidence="5" id="KW-1133">Transmembrane helix</keyword>
<evidence type="ECO:0000256" key="5">
    <source>
        <dbReference type="SAM" id="Phobius"/>
    </source>
</evidence>
<dbReference type="PANTHER" id="PTHR42987:SF8">
    <property type="entry name" value="PROTEINASE"/>
    <property type="match status" value="1"/>
</dbReference>
<protein>
    <submittedName>
        <fullName evidence="7">S49 family peptidase</fullName>
    </submittedName>
</protein>
<dbReference type="Pfam" id="PF01343">
    <property type="entry name" value="Peptidase_S49"/>
    <property type="match status" value="1"/>
</dbReference>
<organism evidence="7 8">
    <name type="scientific">Nitrosospira lacus</name>
    <dbReference type="NCBI Taxonomy" id="1288494"/>
    <lineage>
        <taxon>Bacteria</taxon>
        <taxon>Pseudomonadati</taxon>
        <taxon>Pseudomonadota</taxon>
        <taxon>Betaproteobacteria</taxon>
        <taxon>Nitrosomonadales</taxon>
        <taxon>Nitrosomonadaceae</taxon>
        <taxon>Nitrosospira</taxon>
    </lineage>
</organism>
<dbReference type="GO" id="GO:0008236">
    <property type="term" value="F:serine-type peptidase activity"/>
    <property type="evidence" value="ECO:0007669"/>
    <property type="project" value="UniProtKB-KW"/>
</dbReference>
<dbReference type="eggNOG" id="COG0616">
    <property type="taxonomic scope" value="Bacteria"/>
</dbReference>
<keyword evidence="5" id="KW-0812">Transmembrane</keyword>
<keyword evidence="5" id="KW-0472">Membrane</keyword>
<proteinExistence type="inferred from homology"/>
<feature type="transmembrane region" description="Helical" evidence="5">
    <location>
        <begin position="35"/>
        <end position="56"/>
    </location>
</feature>
<evidence type="ECO:0000256" key="1">
    <source>
        <dbReference type="ARBA" id="ARBA00008683"/>
    </source>
</evidence>
<dbReference type="RefSeq" id="WP_004177194.1">
    <property type="nucleotide sequence ID" value="NZ_CP021106.3"/>
</dbReference>
<dbReference type="SUPFAM" id="SSF52096">
    <property type="entry name" value="ClpP/crotonase"/>
    <property type="match status" value="1"/>
</dbReference>
<dbReference type="OrthoDB" id="9764363at2"/>
<gene>
    <name evidence="7" type="ORF">EBAPG3_012645</name>
</gene>
<evidence type="ECO:0000256" key="2">
    <source>
        <dbReference type="ARBA" id="ARBA00022670"/>
    </source>
</evidence>
<evidence type="ECO:0000313" key="7">
    <source>
        <dbReference type="EMBL" id="ARO88549.1"/>
    </source>
</evidence>
<feature type="domain" description="Peptidase S49" evidence="6">
    <location>
        <begin position="134"/>
        <end position="275"/>
    </location>
</feature>
<dbReference type="InterPro" id="IPR047272">
    <property type="entry name" value="S49_SppA_C"/>
</dbReference>
<dbReference type="KEGG" id="nlc:EBAPG3_012645"/>
<keyword evidence="8" id="KW-1185">Reference proteome</keyword>
<dbReference type="PANTHER" id="PTHR42987">
    <property type="entry name" value="PEPTIDASE S49"/>
    <property type="match status" value="1"/>
</dbReference>
<dbReference type="Proteomes" id="UP000012179">
    <property type="component" value="Chromosome"/>
</dbReference>
<dbReference type="Gene3D" id="3.90.226.10">
    <property type="entry name" value="2-enoyl-CoA Hydratase, Chain A, domain 1"/>
    <property type="match status" value="1"/>
</dbReference>
<comment type="similarity">
    <text evidence="1">Belongs to the peptidase S49 family.</text>
</comment>
<evidence type="ECO:0000256" key="4">
    <source>
        <dbReference type="ARBA" id="ARBA00022825"/>
    </source>
</evidence>
<dbReference type="InterPro" id="IPR029045">
    <property type="entry name" value="ClpP/crotonase-like_dom_sf"/>
</dbReference>
<accession>A0A1W6SRZ2</accession>
<dbReference type="GO" id="GO:0006508">
    <property type="term" value="P:proteolysis"/>
    <property type="evidence" value="ECO:0007669"/>
    <property type="project" value="UniProtKB-KW"/>
</dbReference>
<keyword evidence="2" id="KW-0645">Protease</keyword>
<sequence>MADSDNRNENWDKQVLEKLLLSSVQEQRKVRQWGIFFKSLTFIYLFMLLFFGLGWLDDKEMSISGKHTALVELRGVISPDSIGSADNVNAGLQNAFKDKKTQGVILRINSPGGSPVQAGYINDEIRRLRAEYPQIPLYAVVEDVCASGGYYVAAAADKIYVDKASIVGSIGVLMNGFGFTGAMEKLGVERRLITAGKNKGFLDPFSPPNTEQEEYAKEMLGDVHEQFIQVVRQGRGKRLKDVPEIFSGIVWTGQKSIDLGLADAMGSAEYVAREIIKAEHIVDYTAREGFAERFAKRFGAVMADTLISTGSGWGLR</sequence>
<keyword evidence="4" id="KW-0720">Serine protease</keyword>
<dbReference type="InterPro" id="IPR002142">
    <property type="entry name" value="Peptidase_S49"/>
</dbReference>
<dbReference type="EMBL" id="CP021106">
    <property type="protein sequence ID" value="ARO88549.1"/>
    <property type="molecule type" value="Genomic_DNA"/>
</dbReference>
<evidence type="ECO:0000259" key="6">
    <source>
        <dbReference type="Pfam" id="PF01343"/>
    </source>
</evidence>